<dbReference type="GO" id="GO:0016887">
    <property type="term" value="F:ATP hydrolysis activity"/>
    <property type="evidence" value="ECO:0007669"/>
    <property type="project" value="InterPro"/>
</dbReference>
<dbReference type="Proteomes" id="UP000076882">
    <property type="component" value="Unassembled WGS sequence"/>
</dbReference>
<evidence type="ECO:0000313" key="5">
    <source>
        <dbReference type="EMBL" id="KZU95504.1"/>
    </source>
</evidence>
<evidence type="ECO:0000313" key="4">
    <source>
        <dbReference type="EMBL" id="KZU02102.1"/>
    </source>
</evidence>
<dbReference type="Proteomes" id="UP000595466">
    <property type="component" value="Chromosome"/>
</dbReference>
<dbReference type="InterPro" id="IPR027417">
    <property type="entry name" value="P-loop_NTPase"/>
</dbReference>
<dbReference type="Proteomes" id="UP000076989">
    <property type="component" value="Unassembled WGS sequence"/>
</dbReference>
<keyword evidence="2 5" id="KW-0067">ATP-binding</keyword>
<dbReference type="EMBL" id="LUXO01000044">
    <property type="protein sequence ID" value="KZU99424.1"/>
    <property type="molecule type" value="Genomic_DNA"/>
</dbReference>
<dbReference type="Pfam" id="PF00005">
    <property type="entry name" value="ABC_tran"/>
    <property type="match status" value="1"/>
</dbReference>
<accession>A0A0G9F7N5</accession>
<dbReference type="InterPro" id="IPR003439">
    <property type="entry name" value="ABC_transporter-like_ATP-bd"/>
</dbReference>
<evidence type="ECO:0000313" key="6">
    <source>
        <dbReference type="EMBL" id="KZU99424.1"/>
    </source>
</evidence>
<dbReference type="GO" id="GO:0005524">
    <property type="term" value="F:ATP binding"/>
    <property type="evidence" value="ECO:0007669"/>
    <property type="project" value="UniProtKB-KW"/>
</dbReference>
<dbReference type="AlphaFoldDB" id="A0A0G9F7N5"/>
<evidence type="ECO:0000313" key="10">
    <source>
        <dbReference type="Proteomes" id="UP000076882"/>
    </source>
</evidence>
<dbReference type="EMBL" id="LUWI01000030">
    <property type="protein sequence ID" value="KZU02102.1"/>
    <property type="molecule type" value="Genomic_DNA"/>
</dbReference>
<evidence type="ECO:0000313" key="8">
    <source>
        <dbReference type="EMBL" id="QQM61793.1"/>
    </source>
</evidence>
<dbReference type="PANTHER" id="PTHR43158">
    <property type="entry name" value="SKFA PEPTIDE EXPORT ATP-BINDING PROTEIN SKFE"/>
    <property type="match status" value="1"/>
</dbReference>
<dbReference type="EMBL" id="CP066817">
    <property type="protein sequence ID" value="QQM61793.1"/>
    <property type="molecule type" value="Genomic_DNA"/>
</dbReference>
<gene>
    <name evidence="8" type="ORF">JH395_04325</name>
    <name evidence="5" type="ORF">Lp19_1458</name>
    <name evidence="7" type="ORF">LPJSA22_02391</name>
    <name evidence="6" type="ORF">NAB2_3434</name>
    <name evidence="4" type="ORF">Nizo2260_2419</name>
</gene>
<proteinExistence type="predicted"/>
<dbReference type="EMBL" id="LUXM01000026">
    <property type="protein sequence ID" value="KZU95504.1"/>
    <property type="molecule type" value="Genomic_DNA"/>
</dbReference>
<name>A0A0G9F7N5_LACPN</name>
<protein>
    <submittedName>
        <fullName evidence="5">ABC transporter ATP-binding protein</fullName>
    </submittedName>
    <submittedName>
        <fullName evidence="7">ABC-type transporter ATP-binding protein EcsA</fullName>
    </submittedName>
</protein>
<evidence type="ECO:0000313" key="13">
    <source>
        <dbReference type="Proteomes" id="UP000595466"/>
    </source>
</evidence>
<feature type="domain" description="ABC transporter" evidence="3">
    <location>
        <begin position="4"/>
        <end position="225"/>
    </location>
</feature>
<evidence type="ECO:0000259" key="3">
    <source>
        <dbReference type="PROSITE" id="PS50893"/>
    </source>
</evidence>
<evidence type="ECO:0000313" key="9">
    <source>
        <dbReference type="Proteomes" id="UP000076872"/>
    </source>
</evidence>
<dbReference type="KEGG" id="lpb:SH83_11065"/>
<dbReference type="RefSeq" id="WP_003642672.1">
    <property type="nucleotide sequence ID" value="NZ_AP018405.1"/>
</dbReference>
<dbReference type="PANTHER" id="PTHR43158:SF1">
    <property type="entry name" value="ABC TRANSPORTER, ATP-BINDING PROTEIN"/>
    <property type="match status" value="1"/>
</dbReference>
<dbReference type="GeneID" id="77215860"/>
<dbReference type="PROSITE" id="PS50893">
    <property type="entry name" value="ABC_TRANSPORTER_2"/>
    <property type="match status" value="1"/>
</dbReference>
<dbReference type="InterPro" id="IPR003593">
    <property type="entry name" value="AAA+_ATPase"/>
</dbReference>
<dbReference type="SMART" id="SM00382">
    <property type="entry name" value="AAA"/>
    <property type="match status" value="1"/>
</dbReference>
<evidence type="ECO:0000256" key="2">
    <source>
        <dbReference type="ARBA" id="ARBA00022840"/>
    </source>
</evidence>
<dbReference type="Proteomes" id="UP000076872">
    <property type="component" value="Unassembled WGS sequence"/>
</dbReference>
<reference evidence="7 12" key="2">
    <citation type="submission" date="2016-08" db="EMBL/GenBank/DDBJ databases">
        <title>Genome sequencing of Lactobacillus plantarum JSA22, isolated from fermented soybean paste.</title>
        <authorList>
            <person name="Choi H.S."/>
        </authorList>
    </citation>
    <scope>NUCLEOTIDE SEQUENCE [LARGE SCALE GENOMIC DNA]</scope>
    <source>
        <strain evidence="7 12">JSA22</strain>
    </source>
</reference>
<reference evidence="9 10" key="1">
    <citation type="submission" date="2016-03" db="EMBL/GenBank/DDBJ databases">
        <title>Comparative genomics of 54 Lactobacillus plantarum strains reveals genomic uncoupling from niche constraints.</title>
        <authorList>
            <person name="Martino M.E."/>
        </authorList>
    </citation>
    <scope>NUCLEOTIDE SEQUENCE [LARGE SCALE GENOMIC DNA]</scope>
    <source>
        <strain evidence="5 10">19.1</strain>
        <strain evidence="6 9">NAB2</strain>
        <strain evidence="4 11">Nizo2260</strain>
    </source>
</reference>
<dbReference type="Gene3D" id="3.40.50.300">
    <property type="entry name" value="P-loop containing nucleotide triphosphate hydrolases"/>
    <property type="match status" value="1"/>
</dbReference>
<evidence type="ECO:0000313" key="12">
    <source>
        <dbReference type="Proteomes" id="UP000094892"/>
    </source>
</evidence>
<sequence>MTALTIKDLRYKHNQRMILQNVQLTLAPSKIVGLLGENGAGKTTLMRLITGSAKGQGSIVINGATTAVARKQQVSFTDHLTGFSAGMKLQQIAQFYQLVYPDFDAKRYQELVDFLELNQQQKLGELSKGTREKLIIALTLSRKVALYLLDEPFSGIDSMSRKKIINSIIKWTPAEATLLISDHYVTEIAPILDEIVVVKDQTIVVHQGADEIRDEHGMELEDYYESLYMGGVTDDK</sequence>
<organism evidence="5 10">
    <name type="scientific">Lactiplantibacillus plantarum</name>
    <name type="common">Lactobacillus plantarum</name>
    <dbReference type="NCBI Taxonomy" id="1590"/>
    <lineage>
        <taxon>Bacteria</taxon>
        <taxon>Bacillati</taxon>
        <taxon>Bacillota</taxon>
        <taxon>Bacilli</taxon>
        <taxon>Lactobacillales</taxon>
        <taxon>Lactobacillaceae</taxon>
        <taxon>Lactiplantibacillus</taxon>
    </lineage>
</organism>
<evidence type="ECO:0000313" key="11">
    <source>
        <dbReference type="Proteomes" id="UP000076989"/>
    </source>
</evidence>
<keyword evidence="1" id="KW-0547">Nucleotide-binding</keyword>
<evidence type="ECO:0000313" key="7">
    <source>
        <dbReference type="EMBL" id="ODO62377.1"/>
    </source>
</evidence>
<dbReference type="OMA" id="GMKVQLH"/>
<dbReference type="Proteomes" id="UP000094892">
    <property type="component" value="Unassembled WGS sequence"/>
</dbReference>
<dbReference type="PATRIC" id="fig|1590.142.peg.2377"/>
<dbReference type="SUPFAM" id="SSF52540">
    <property type="entry name" value="P-loop containing nucleoside triphosphate hydrolases"/>
    <property type="match status" value="1"/>
</dbReference>
<evidence type="ECO:0000256" key="1">
    <source>
        <dbReference type="ARBA" id="ARBA00022741"/>
    </source>
</evidence>
<reference evidence="8 13" key="3">
    <citation type="submission" date="2020-12" db="EMBL/GenBank/DDBJ databases">
        <title>Whole genome sequencing of Lactobacillus plantarum PC518.</title>
        <authorList>
            <person name="Guo Q."/>
        </authorList>
    </citation>
    <scope>NUCLEOTIDE SEQUENCE [LARGE SCALE GENOMIC DNA]</scope>
    <source>
        <strain evidence="8 13">PC518</strain>
    </source>
</reference>
<dbReference type="EMBL" id="MCOL01000001">
    <property type="protein sequence ID" value="ODO62377.1"/>
    <property type="molecule type" value="Genomic_DNA"/>
</dbReference>